<keyword evidence="1" id="KW-0472">Membrane</keyword>
<dbReference type="STRING" id="686832.A0A0C3BLW0"/>
<dbReference type="HOGENOM" id="CLU_036313_0_0_1"/>
<reference evidence="2 3" key="1">
    <citation type="submission" date="2014-04" db="EMBL/GenBank/DDBJ databases">
        <authorList>
            <consortium name="DOE Joint Genome Institute"/>
            <person name="Kuo A."/>
            <person name="Gay G."/>
            <person name="Dore J."/>
            <person name="Kohler A."/>
            <person name="Nagy L.G."/>
            <person name="Floudas D."/>
            <person name="Copeland A."/>
            <person name="Barry K.W."/>
            <person name="Cichocki N."/>
            <person name="Veneault-Fourrey C."/>
            <person name="LaButti K."/>
            <person name="Lindquist E.A."/>
            <person name="Lipzen A."/>
            <person name="Lundell T."/>
            <person name="Morin E."/>
            <person name="Murat C."/>
            <person name="Sun H."/>
            <person name="Tunlid A."/>
            <person name="Henrissat B."/>
            <person name="Grigoriev I.V."/>
            <person name="Hibbett D.S."/>
            <person name="Martin F."/>
            <person name="Nordberg H.P."/>
            <person name="Cantor M.N."/>
            <person name="Hua S.X."/>
        </authorList>
    </citation>
    <scope>NUCLEOTIDE SEQUENCE [LARGE SCALE GENOMIC DNA]</scope>
    <source>
        <strain evidence="3">h7</strain>
    </source>
</reference>
<dbReference type="EMBL" id="KN831795">
    <property type="protein sequence ID" value="KIM37680.1"/>
    <property type="molecule type" value="Genomic_DNA"/>
</dbReference>
<feature type="transmembrane region" description="Helical" evidence="1">
    <location>
        <begin position="309"/>
        <end position="332"/>
    </location>
</feature>
<reference evidence="3" key="2">
    <citation type="submission" date="2015-01" db="EMBL/GenBank/DDBJ databases">
        <title>Evolutionary Origins and Diversification of the Mycorrhizal Mutualists.</title>
        <authorList>
            <consortium name="DOE Joint Genome Institute"/>
            <consortium name="Mycorrhizal Genomics Consortium"/>
            <person name="Kohler A."/>
            <person name="Kuo A."/>
            <person name="Nagy L.G."/>
            <person name="Floudas D."/>
            <person name="Copeland A."/>
            <person name="Barry K.W."/>
            <person name="Cichocki N."/>
            <person name="Veneault-Fourrey C."/>
            <person name="LaButti K."/>
            <person name="Lindquist E.A."/>
            <person name="Lipzen A."/>
            <person name="Lundell T."/>
            <person name="Morin E."/>
            <person name="Murat C."/>
            <person name="Riley R."/>
            <person name="Ohm R."/>
            <person name="Sun H."/>
            <person name="Tunlid A."/>
            <person name="Henrissat B."/>
            <person name="Grigoriev I.V."/>
            <person name="Hibbett D.S."/>
            <person name="Martin F."/>
        </authorList>
    </citation>
    <scope>NUCLEOTIDE SEQUENCE [LARGE SCALE GENOMIC DNA]</scope>
    <source>
        <strain evidence="3">h7</strain>
    </source>
</reference>
<accession>A0A0C3BLW0</accession>
<dbReference type="AlphaFoldDB" id="A0A0C3BLW0"/>
<keyword evidence="3" id="KW-1185">Reference proteome</keyword>
<dbReference type="OrthoDB" id="3052647at2759"/>
<dbReference type="Proteomes" id="UP000053424">
    <property type="component" value="Unassembled WGS sequence"/>
</dbReference>
<gene>
    <name evidence="2" type="ORF">M413DRAFT_13139</name>
</gene>
<evidence type="ECO:0000313" key="2">
    <source>
        <dbReference type="EMBL" id="KIM37680.1"/>
    </source>
</evidence>
<protein>
    <recommendedName>
        <fullName evidence="4">Transmembrane protein</fullName>
    </recommendedName>
</protein>
<organism evidence="2 3">
    <name type="scientific">Hebeloma cylindrosporum</name>
    <dbReference type="NCBI Taxonomy" id="76867"/>
    <lineage>
        <taxon>Eukaryota</taxon>
        <taxon>Fungi</taxon>
        <taxon>Dikarya</taxon>
        <taxon>Basidiomycota</taxon>
        <taxon>Agaricomycotina</taxon>
        <taxon>Agaricomycetes</taxon>
        <taxon>Agaricomycetidae</taxon>
        <taxon>Agaricales</taxon>
        <taxon>Agaricineae</taxon>
        <taxon>Hymenogastraceae</taxon>
        <taxon>Hebeloma</taxon>
    </lineage>
</organism>
<keyword evidence="1" id="KW-1133">Transmembrane helix</keyword>
<keyword evidence="1" id="KW-0812">Transmembrane</keyword>
<evidence type="ECO:0000256" key="1">
    <source>
        <dbReference type="SAM" id="Phobius"/>
    </source>
</evidence>
<name>A0A0C3BLW0_HEBCY</name>
<proteinExistence type="predicted"/>
<evidence type="ECO:0000313" key="3">
    <source>
        <dbReference type="Proteomes" id="UP000053424"/>
    </source>
</evidence>
<sequence>MTTTRETSTRLIDVDDANALISYQGTWHWGTKYSVNTQWGSAWYNSLSVLSGNGSVAFSFTGSFHASKLPSWTCYLDGNAFPSNNISLSVDLNNVEICSSKNLALEDTPRHLAVVASGTVDTPFMFDHIQYEPDASIILDNATVVVDAFDVHIEYSSGWSSASDIGMETSVQGSFLNFDFVVSILYRYPNNMGNNSRFKFEHHLNASAQYSIDNGTLFPFTVFAQNSTVKQYNIASFDSPILSPGLHRLFVQYGVDNVNSSAPLFLDYLLIQNVTGPLIPPNTTTMATTQRPTGTPGPVFYRAGLSKGAITGVAVGSVAGLVLITFGLIWTIRFVKTAASLREPVPYIIYRDVRNLWRTKELNSTALTARGAFI</sequence>
<evidence type="ECO:0008006" key="4">
    <source>
        <dbReference type="Google" id="ProtNLM"/>
    </source>
</evidence>